<evidence type="ECO:0000313" key="2">
    <source>
        <dbReference type="EMBL" id="OBZ77293.1"/>
    </source>
</evidence>
<organism evidence="2 3">
    <name type="scientific">Grifola frondosa</name>
    <name type="common">Maitake</name>
    <name type="synonym">Polyporus frondosus</name>
    <dbReference type="NCBI Taxonomy" id="5627"/>
    <lineage>
        <taxon>Eukaryota</taxon>
        <taxon>Fungi</taxon>
        <taxon>Dikarya</taxon>
        <taxon>Basidiomycota</taxon>
        <taxon>Agaricomycotina</taxon>
        <taxon>Agaricomycetes</taxon>
        <taxon>Polyporales</taxon>
        <taxon>Grifolaceae</taxon>
        <taxon>Grifola</taxon>
    </lineage>
</organism>
<protein>
    <recommendedName>
        <fullName evidence="4">Protein kinase domain-containing protein</fullName>
    </recommendedName>
</protein>
<reference evidence="2 3" key="1">
    <citation type="submission" date="2016-03" db="EMBL/GenBank/DDBJ databases">
        <title>Whole genome sequencing of Grifola frondosa 9006-11.</title>
        <authorList>
            <person name="Min B."/>
            <person name="Park H."/>
            <person name="Kim J.-G."/>
            <person name="Cho H."/>
            <person name="Oh Y.-L."/>
            <person name="Kong W.-S."/>
            <person name="Choi I.-G."/>
        </authorList>
    </citation>
    <scope>NUCLEOTIDE SEQUENCE [LARGE SCALE GENOMIC DNA]</scope>
    <source>
        <strain evidence="2 3">9006-11</strain>
    </source>
</reference>
<evidence type="ECO:0008006" key="4">
    <source>
        <dbReference type="Google" id="ProtNLM"/>
    </source>
</evidence>
<sequence length="267" mass="29905">MPLPKDEPLALNAVGCVVVRGLVKDRDGKKPKDFRLELRVRKKLSSGRCGRVFPTSTTSLSDPSNSSDAILSPAPPVLPELVIKIARPNYVESLGREAAAYHEMQAIQGVSIARCYGWFEAELGKDHVLFDGGESDDSDNDSGPNAPAPRTNKVSFLVLERLGRNLKMFVNYEEDADIYEVYEDLGFTGVDHADVRYANILMRPKSSRALPTLKCPFHNVVHHYRVVDFDRATKTDFTMEGYNSRTELDLGMLFEGIVRGRIIEPWF</sequence>
<feature type="region of interest" description="Disordered" evidence="1">
    <location>
        <begin position="130"/>
        <end position="149"/>
    </location>
</feature>
<evidence type="ECO:0000256" key="1">
    <source>
        <dbReference type="SAM" id="MobiDB-lite"/>
    </source>
</evidence>
<dbReference type="OMA" id="NGTHAWR"/>
<proteinExistence type="predicted"/>
<name>A0A1C7MK84_GRIFR</name>
<accession>A0A1C7MK84</accession>
<dbReference type="Proteomes" id="UP000092993">
    <property type="component" value="Unassembled WGS sequence"/>
</dbReference>
<dbReference type="EMBL" id="LUGG01000002">
    <property type="protein sequence ID" value="OBZ77293.1"/>
    <property type="molecule type" value="Genomic_DNA"/>
</dbReference>
<dbReference type="AlphaFoldDB" id="A0A1C7MK84"/>
<comment type="caution">
    <text evidence="2">The sequence shown here is derived from an EMBL/GenBank/DDBJ whole genome shotgun (WGS) entry which is preliminary data.</text>
</comment>
<keyword evidence="3" id="KW-1185">Reference proteome</keyword>
<evidence type="ECO:0000313" key="3">
    <source>
        <dbReference type="Proteomes" id="UP000092993"/>
    </source>
</evidence>
<dbReference type="OrthoDB" id="2792339at2759"/>
<gene>
    <name evidence="2" type="ORF">A0H81_02064</name>
</gene>